<dbReference type="InterPro" id="IPR036412">
    <property type="entry name" value="HAD-like_sf"/>
</dbReference>
<dbReference type="FunFam" id="3.40.50.300:FF:000737">
    <property type="entry name" value="Bifunctional polynucleotide phosphatase/kinase"/>
    <property type="match status" value="1"/>
</dbReference>
<evidence type="ECO:0000313" key="2">
    <source>
        <dbReference type="WBParaSite" id="SMUV_0000487801-mRNA-1"/>
    </source>
</evidence>
<dbReference type="STRING" id="451379.A0A0N5AK68"/>
<dbReference type="FunFam" id="3.40.50.1000:FF:000078">
    <property type="entry name" value="Bifunctional polynucleotide phosphatase/kinase"/>
    <property type="match status" value="1"/>
</dbReference>
<proteinExistence type="predicted"/>
<dbReference type="InterPro" id="IPR006551">
    <property type="entry name" value="Polynucleotide_phosphatase"/>
</dbReference>
<dbReference type="Proteomes" id="UP000046393">
    <property type="component" value="Unplaced"/>
</dbReference>
<dbReference type="Pfam" id="PF08645">
    <property type="entry name" value="PNK3P"/>
    <property type="match status" value="1"/>
</dbReference>
<dbReference type="NCBIfam" id="TIGR01664">
    <property type="entry name" value="DNA-3'-Pase"/>
    <property type="match status" value="1"/>
</dbReference>
<dbReference type="InterPro" id="IPR006549">
    <property type="entry name" value="HAD-SF_hydro_IIIA"/>
</dbReference>
<sequence length="410" mass="46462">MAVRKKPGTLDSFLEPKKPKLDEDDVKMTGKWESIGKDMLIFSSENVEGRAKILGVDLDGTIITTKSGKTFPQNIDDWKLFDAAVPNVLQKFYSDGFKIVIFTNQKGIQTGKIDANSFKRKIENILLVLKVPIQVIISLGSLKYRKPCIGMWEYLEENMNSDISIDRSESLYVGDAAGRVATKTKKKDFSSADRLFATNIGLKFYTPEEFFLKKKDKDQFILPAFNPRTFIETKRDRFEPADTKIPSLEKEIIVLVGLPGCGKTKFASELSAEHGYGVVNRDTMKTWQKCVEATKIYLKKGLSVVVDNTNCDVLSRKRYIDVAKSFNVSCRCFYLVCDIAQAAHNCRYRVLAGTDLLHDDVGVMVLRMMKSKFQEPTVAEGFSSIVKVNFVPKFENDTQRHLYCQYLCDS</sequence>
<dbReference type="GO" id="GO:0046403">
    <property type="term" value="F:polynucleotide 3'-phosphatase activity"/>
    <property type="evidence" value="ECO:0007669"/>
    <property type="project" value="TreeGrafter"/>
</dbReference>
<dbReference type="AlphaFoldDB" id="A0A0N5AK68"/>
<protein>
    <submittedName>
        <fullName evidence="2">Bifunctional polynucleotide phosphatase/kinase</fullName>
    </submittedName>
</protein>
<evidence type="ECO:0000313" key="1">
    <source>
        <dbReference type="Proteomes" id="UP000046393"/>
    </source>
</evidence>
<organism evidence="1 2">
    <name type="scientific">Syphacia muris</name>
    <dbReference type="NCBI Taxonomy" id="451379"/>
    <lineage>
        <taxon>Eukaryota</taxon>
        <taxon>Metazoa</taxon>
        <taxon>Ecdysozoa</taxon>
        <taxon>Nematoda</taxon>
        <taxon>Chromadorea</taxon>
        <taxon>Rhabditida</taxon>
        <taxon>Spirurina</taxon>
        <taxon>Oxyuridomorpha</taxon>
        <taxon>Oxyuroidea</taxon>
        <taxon>Oxyuridae</taxon>
        <taxon>Syphacia</taxon>
    </lineage>
</organism>
<dbReference type="Gene3D" id="3.40.50.1000">
    <property type="entry name" value="HAD superfamily/HAD-like"/>
    <property type="match status" value="1"/>
</dbReference>
<dbReference type="GO" id="GO:0046404">
    <property type="term" value="F:ATP-dependent polydeoxyribonucleotide 5'-hydroxyl-kinase activity"/>
    <property type="evidence" value="ECO:0007669"/>
    <property type="project" value="TreeGrafter"/>
</dbReference>
<accession>A0A0N5AK68</accession>
<dbReference type="Pfam" id="PF13671">
    <property type="entry name" value="AAA_33"/>
    <property type="match status" value="1"/>
</dbReference>
<dbReference type="PANTHER" id="PTHR12083">
    <property type="entry name" value="BIFUNCTIONAL POLYNUCLEOTIDE PHOSPHATASE/KINASE"/>
    <property type="match status" value="1"/>
</dbReference>
<reference evidence="2" key="1">
    <citation type="submission" date="2017-02" db="UniProtKB">
        <authorList>
            <consortium name="WormBaseParasite"/>
        </authorList>
    </citation>
    <scope>IDENTIFICATION</scope>
</reference>
<dbReference type="GO" id="GO:0006281">
    <property type="term" value="P:DNA repair"/>
    <property type="evidence" value="ECO:0007669"/>
    <property type="project" value="TreeGrafter"/>
</dbReference>
<dbReference type="SUPFAM" id="SSF56784">
    <property type="entry name" value="HAD-like"/>
    <property type="match status" value="1"/>
</dbReference>
<dbReference type="InterPro" id="IPR027417">
    <property type="entry name" value="P-loop_NTPase"/>
</dbReference>
<dbReference type="Gene3D" id="3.40.50.300">
    <property type="entry name" value="P-loop containing nucleotide triphosphate hydrolases"/>
    <property type="match status" value="1"/>
</dbReference>
<dbReference type="NCBIfam" id="TIGR01662">
    <property type="entry name" value="HAD-SF-IIIA"/>
    <property type="match status" value="1"/>
</dbReference>
<dbReference type="SUPFAM" id="SSF52540">
    <property type="entry name" value="P-loop containing nucleoside triphosphate hydrolases"/>
    <property type="match status" value="1"/>
</dbReference>
<dbReference type="PANTHER" id="PTHR12083:SF9">
    <property type="entry name" value="BIFUNCTIONAL POLYNUCLEOTIDE PHOSPHATASE_KINASE"/>
    <property type="match status" value="1"/>
</dbReference>
<dbReference type="InterPro" id="IPR013954">
    <property type="entry name" value="PNK3P"/>
</dbReference>
<dbReference type="CDD" id="cd01625">
    <property type="entry name" value="HAD_PNP"/>
    <property type="match status" value="1"/>
</dbReference>
<keyword evidence="1" id="KW-1185">Reference proteome</keyword>
<dbReference type="GO" id="GO:0003690">
    <property type="term" value="F:double-stranded DNA binding"/>
    <property type="evidence" value="ECO:0007669"/>
    <property type="project" value="TreeGrafter"/>
</dbReference>
<dbReference type="WBParaSite" id="SMUV_0000487801-mRNA-1">
    <property type="protein sequence ID" value="SMUV_0000487801-mRNA-1"/>
    <property type="gene ID" value="SMUV_0000487801"/>
</dbReference>
<name>A0A0N5AK68_9BILA</name>
<dbReference type="InterPro" id="IPR023214">
    <property type="entry name" value="HAD_sf"/>
</dbReference>